<dbReference type="PANTHER" id="PTHR43649">
    <property type="entry name" value="ARABINOSE-BINDING PROTEIN-RELATED"/>
    <property type="match status" value="1"/>
</dbReference>
<dbReference type="Pfam" id="PF01547">
    <property type="entry name" value="SBP_bac_1"/>
    <property type="match status" value="1"/>
</dbReference>
<dbReference type="RefSeq" id="WP_347435369.1">
    <property type="nucleotide sequence ID" value="NZ_CP089291.1"/>
</dbReference>
<evidence type="ECO:0000256" key="3">
    <source>
        <dbReference type="ARBA" id="ARBA00022729"/>
    </source>
</evidence>
<feature type="chain" id="PRO_5046367976" evidence="4">
    <location>
        <begin position="31"/>
        <end position="448"/>
    </location>
</feature>
<dbReference type="SUPFAM" id="SSF53850">
    <property type="entry name" value="Periplasmic binding protein-like II"/>
    <property type="match status" value="1"/>
</dbReference>
<dbReference type="PROSITE" id="PS51257">
    <property type="entry name" value="PROKAR_LIPOPROTEIN"/>
    <property type="match status" value="1"/>
</dbReference>
<feature type="signal peptide" evidence="4">
    <location>
        <begin position="1"/>
        <end position="30"/>
    </location>
</feature>
<protein>
    <submittedName>
        <fullName evidence="5">ABC transporter substrate-binding protein</fullName>
    </submittedName>
</protein>
<evidence type="ECO:0000313" key="6">
    <source>
        <dbReference type="Proteomes" id="UP000830167"/>
    </source>
</evidence>
<dbReference type="EMBL" id="CP089291">
    <property type="protein sequence ID" value="UOF88690.1"/>
    <property type="molecule type" value="Genomic_DNA"/>
</dbReference>
<dbReference type="CDD" id="cd14750">
    <property type="entry name" value="PBP2_TMBP"/>
    <property type="match status" value="1"/>
</dbReference>
<reference evidence="5" key="1">
    <citation type="submission" date="2021-12" db="EMBL/GenBank/DDBJ databases">
        <title>Alicyclobacillaceae gen. nov., sp. nov., isolated from chalcocite enrichment system.</title>
        <authorList>
            <person name="Jiang Z."/>
        </authorList>
    </citation>
    <scope>NUCLEOTIDE SEQUENCE</scope>
    <source>
        <strain evidence="5">MYW30-H2</strain>
    </source>
</reference>
<comment type="similarity">
    <text evidence="1">Belongs to the bacterial solute-binding protein 1 family.</text>
</comment>
<dbReference type="InterPro" id="IPR050490">
    <property type="entry name" value="Bact_solute-bd_prot1"/>
</dbReference>
<evidence type="ECO:0000313" key="5">
    <source>
        <dbReference type="EMBL" id="UOF88690.1"/>
    </source>
</evidence>
<evidence type="ECO:0000256" key="4">
    <source>
        <dbReference type="SAM" id="SignalP"/>
    </source>
</evidence>
<dbReference type="Proteomes" id="UP000830167">
    <property type="component" value="Chromosome"/>
</dbReference>
<proteinExistence type="inferred from homology"/>
<keyword evidence="6" id="KW-1185">Reference proteome</keyword>
<dbReference type="PANTHER" id="PTHR43649:SF34">
    <property type="entry name" value="ABC TRANSPORTER PERIPLASMIC-BINDING PROTEIN YCJN-RELATED"/>
    <property type="match status" value="1"/>
</dbReference>
<dbReference type="Gene3D" id="3.40.190.10">
    <property type="entry name" value="Periplasmic binding protein-like II"/>
    <property type="match status" value="2"/>
</dbReference>
<organism evidence="5 6">
    <name type="scientific">Fodinisporobacter ferrooxydans</name>
    <dbReference type="NCBI Taxonomy" id="2901836"/>
    <lineage>
        <taxon>Bacteria</taxon>
        <taxon>Bacillati</taxon>
        <taxon>Bacillota</taxon>
        <taxon>Bacilli</taxon>
        <taxon>Bacillales</taxon>
        <taxon>Alicyclobacillaceae</taxon>
        <taxon>Fodinisporobacter</taxon>
    </lineage>
</organism>
<keyword evidence="3 4" id="KW-0732">Signal</keyword>
<gene>
    <name evidence="5" type="ORF">LSG31_12090</name>
</gene>
<evidence type="ECO:0000256" key="2">
    <source>
        <dbReference type="ARBA" id="ARBA00022448"/>
    </source>
</evidence>
<evidence type="ECO:0000256" key="1">
    <source>
        <dbReference type="ARBA" id="ARBA00008520"/>
    </source>
</evidence>
<keyword evidence="2" id="KW-0813">Transport</keyword>
<sequence length="448" mass="49068">MVRLNAQSKVWKHRGIQTAAVFMMSTALLAGCGSSSTSTNATGSSGAGSSGTSSTKPVTITFASGKDATGTVQLEIKKFEEENPNIKVNYIEEPQSSDEYHNQLVTKLSAGDNSIDVYAMDIIWPPEFGAAKWNLPLNQYFSKADLSAMLPGPVQGDTYKGTLYAVPWFTDAGVLYYRKDILDKAGIQPPKTFDELMKDAEKLKGQGGTQYGFVFQAKQYEGLVCDYLEYLWGNGGDVLNKDGKVVIDSPNNLEATKFFVNLVKSDVVPKGIDTFMEEDARRLFTEGKAVFMRNWPYAWSISQGPESKVKGEVGMAPMPVGPHGTEPAATLGGWNLGVNANIKKDHVAAAIKFLKFMTSPEAQKLSAIKGSRLPILKETYKDADVLKVDPQFAQLYPVFIHAKPRPVSPVYPQISDSIQINVHKAMLGEETPEQALKTMQDQISKLVK</sequence>
<name>A0ABY4CDS8_9BACL</name>
<accession>A0ABY4CDS8</accession>
<dbReference type="InterPro" id="IPR006059">
    <property type="entry name" value="SBP"/>
</dbReference>